<protein>
    <submittedName>
        <fullName evidence="5">Oxidoreductase</fullName>
    </submittedName>
</protein>
<sequence length="327" mass="34580">MRTFNWAVLGPGNIARKFAADLAHVPGAQLHAVASRSLAKAQAFAAEFGAPHAVGSYEELLTVPGIDAVYVATPHSEHHAHTLLCLRGGLPVLCEKAFARNAGEAQEMVRVAQEQGVFLMEAFWTRFFPAIAQALELVQAGVIGEVKHLVADFGFAATFDPKGRLFDPALAGGSLLDIGVYPLFISQLFLGAPATVRAVSTPTGTGVDANCAMALAYASGATATLFSTIAATTDNRCVLYGTKGQLQLLGRFHAPTGVRVQLVGEAEAQEYPAPNAGGGYHYEAAHVQQCLAQGLRESPLLPLAFSLALMELLDAVRREIGLRYPGE</sequence>
<dbReference type="InterPro" id="IPR050984">
    <property type="entry name" value="Gfo/Idh/MocA_domain"/>
</dbReference>
<dbReference type="InterPro" id="IPR055170">
    <property type="entry name" value="GFO_IDH_MocA-like_dom"/>
</dbReference>
<keyword evidence="2" id="KW-0560">Oxidoreductase</keyword>
<comment type="caution">
    <text evidence="5">The sequence shown here is derived from an EMBL/GenBank/DDBJ whole genome shotgun (WGS) entry which is preliminary data.</text>
</comment>
<dbReference type="Pfam" id="PF22725">
    <property type="entry name" value="GFO_IDH_MocA_C3"/>
    <property type="match status" value="1"/>
</dbReference>
<evidence type="ECO:0000313" key="6">
    <source>
        <dbReference type="Proteomes" id="UP000177506"/>
    </source>
</evidence>
<dbReference type="RefSeq" id="WP_070741255.1">
    <property type="nucleotide sequence ID" value="NZ_MDZA01000053.1"/>
</dbReference>
<dbReference type="InterPro" id="IPR000683">
    <property type="entry name" value="Gfo/Idh/MocA-like_OxRdtase_N"/>
</dbReference>
<reference evidence="5 6" key="1">
    <citation type="submission" date="2016-08" db="EMBL/GenBank/DDBJ databases">
        <title>Hymenobacter coccineus sp. nov., Hymenobacter lapidarius sp. nov. and Hymenobacter glacialis sp. nov., isolated from Antarctic soil.</title>
        <authorList>
            <person name="Sedlacek I."/>
            <person name="Kralova S."/>
            <person name="Kyrova K."/>
            <person name="Maslanova I."/>
            <person name="Stankova E."/>
            <person name="Vrbovska V."/>
            <person name="Nemec M."/>
            <person name="Bartak M."/>
            <person name="Svec P."/>
            <person name="Busse H.-J."/>
            <person name="Pantucek R."/>
        </authorList>
    </citation>
    <scope>NUCLEOTIDE SEQUENCE [LARGE SCALE GENOMIC DNA]</scope>
    <source>
        <strain evidence="5 6">CCM 8649</strain>
    </source>
</reference>
<dbReference type="Proteomes" id="UP000177506">
    <property type="component" value="Unassembled WGS sequence"/>
</dbReference>
<keyword evidence="6" id="KW-1185">Reference proteome</keyword>
<dbReference type="OrthoDB" id="9795543at2"/>
<name>A0A1G1TL05_9BACT</name>
<dbReference type="Gene3D" id="3.30.360.10">
    <property type="entry name" value="Dihydrodipicolinate Reductase, domain 2"/>
    <property type="match status" value="1"/>
</dbReference>
<evidence type="ECO:0000259" key="3">
    <source>
        <dbReference type="Pfam" id="PF01408"/>
    </source>
</evidence>
<feature type="domain" description="GFO/IDH/MocA-like oxidoreductase" evidence="4">
    <location>
        <begin position="132"/>
        <end position="246"/>
    </location>
</feature>
<feature type="domain" description="Gfo/Idh/MocA-like oxidoreductase N-terminal" evidence="3">
    <location>
        <begin position="4"/>
        <end position="122"/>
    </location>
</feature>
<dbReference type="PANTHER" id="PTHR22604">
    <property type="entry name" value="OXIDOREDUCTASES"/>
    <property type="match status" value="1"/>
</dbReference>
<dbReference type="Pfam" id="PF01408">
    <property type="entry name" value="GFO_IDH_MocA"/>
    <property type="match status" value="1"/>
</dbReference>
<dbReference type="InterPro" id="IPR036291">
    <property type="entry name" value="NAD(P)-bd_dom_sf"/>
</dbReference>
<evidence type="ECO:0000313" key="5">
    <source>
        <dbReference type="EMBL" id="OGX91535.1"/>
    </source>
</evidence>
<dbReference type="AlphaFoldDB" id="A0A1G1TL05"/>
<dbReference type="SUPFAM" id="SSF51735">
    <property type="entry name" value="NAD(P)-binding Rossmann-fold domains"/>
    <property type="match status" value="1"/>
</dbReference>
<comment type="similarity">
    <text evidence="1">Belongs to the Gfo/Idh/MocA family.</text>
</comment>
<evidence type="ECO:0000256" key="2">
    <source>
        <dbReference type="ARBA" id="ARBA00023002"/>
    </source>
</evidence>
<accession>A0A1G1TL05</accession>
<dbReference type="GO" id="GO:0016491">
    <property type="term" value="F:oxidoreductase activity"/>
    <property type="evidence" value="ECO:0007669"/>
    <property type="project" value="UniProtKB-KW"/>
</dbReference>
<dbReference type="SUPFAM" id="SSF55347">
    <property type="entry name" value="Glyceraldehyde-3-phosphate dehydrogenase-like, C-terminal domain"/>
    <property type="match status" value="1"/>
</dbReference>
<organism evidence="5 6">
    <name type="scientific">Hymenobacter coccineus</name>
    <dbReference type="NCBI Taxonomy" id="1908235"/>
    <lineage>
        <taxon>Bacteria</taxon>
        <taxon>Pseudomonadati</taxon>
        <taxon>Bacteroidota</taxon>
        <taxon>Cytophagia</taxon>
        <taxon>Cytophagales</taxon>
        <taxon>Hymenobacteraceae</taxon>
        <taxon>Hymenobacter</taxon>
    </lineage>
</organism>
<evidence type="ECO:0000256" key="1">
    <source>
        <dbReference type="ARBA" id="ARBA00010928"/>
    </source>
</evidence>
<evidence type="ECO:0000259" key="4">
    <source>
        <dbReference type="Pfam" id="PF22725"/>
    </source>
</evidence>
<proteinExistence type="inferred from homology"/>
<dbReference type="Gene3D" id="3.40.50.720">
    <property type="entry name" value="NAD(P)-binding Rossmann-like Domain"/>
    <property type="match status" value="1"/>
</dbReference>
<dbReference type="GO" id="GO:0000166">
    <property type="term" value="F:nucleotide binding"/>
    <property type="evidence" value="ECO:0007669"/>
    <property type="project" value="InterPro"/>
</dbReference>
<dbReference type="PANTHER" id="PTHR22604:SF105">
    <property type="entry name" value="TRANS-1,2-DIHYDROBENZENE-1,2-DIOL DEHYDROGENASE"/>
    <property type="match status" value="1"/>
</dbReference>
<dbReference type="EMBL" id="MDZA01000053">
    <property type="protein sequence ID" value="OGX91535.1"/>
    <property type="molecule type" value="Genomic_DNA"/>
</dbReference>
<gene>
    <name evidence="5" type="ORF">BEN49_19515</name>
</gene>